<evidence type="ECO:0000256" key="1">
    <source>
        <dbReference type="SAM" id="Phobius"/>
    </source>
</evidence>
<keyword evidence="1" id="KW-0472">Membrane</keyword>
<evidence type="ECO:0000313" key="3">
    <source>
        <dbReference type="Proteomes" id="UP000219356"/>
    </source>
</evidence>
<reference evidence="3" key="1">
    <citation type="submission" date="2017-09" db="EMBL/GenBank/DDBJ databases">
        <authorList>
            <person name="Varghese N."/>
            <person name="Submissions S."/>
        </authorList>
    </citation>
    <scope>NUCLEOTIDE SEQUENCE [LARGE SCALE GENOMIC DNA]</scope>
    <source>
        <strain evidence="3">CGMCC 1.8913</strain>
    </source>
</reference>
<accession>A0A285NLU6</accession>
<protein>
    <submittedName>
        <fullName evidence="2">Uncharacterized protein</fullName>
    </submittedName>
</protein>
<dbReference type="RefSeq" id="WP_143595997.1">
    <property type="nucleotide sequence ID" value="NZ_OBEK01000002.1"/>
</dbReference>
<feature type="transmembrane region" description="Helical" evidence="1">
    <location>
        <begin position="6"/>
        <end position="25"/>
    </location>
</feature>
<proteinExistence type="predicted"/>
<dbReference type="EMBL" id="OBEK01000002">
    <property type="protein sequence ID" value="SNZ09927.1"/>
    <property type="molecule type" value="Genomic_DNA"/>
</dbReference>
<name>A0A285NLU6_9BACI</name>
<gene>
    <name evidence="2" type="ORF">SAMN05421503_1422</name>
</gene>
<keyword evidence="1" id="KW-0812">Transmembrane</keyword>
<organism evidence="2 3">
    <name type="scientific">Terribacillus aidingensis</name>
    <dbReference type="NCBI Taxonomy" id="586416"/>
    <lineage>
        <taxon>Bacteria</taxon>
        <taxon>Bacillati</taxon>
        <taxon>Bacillota</taxon>
        <taxon>Bacilli</taxon>
        <taxon>Bacillales</taxon>
        <taxon>Bacillaceae</taxon>
        <taxon>Terribacillus</taxon>
    </lineage>
</organism>
<dbReference type="Proteomes" id="UP000219356">
    <property type="component" value="Unassembled WGS sequence"/>
</dbReference>
<keyword evidence="3" id="KW-1185">Reference proteome</keyword>
<keyword evidence="1" id="KW-1133">Transmembrane helix</keyword>
<sequence>MVVFIIAILWWVIIFGIWLAIVAAMRKHSKRKSEEQDAVLNHMAEYDKEFHGDLFFPGLDGQTKIAYNKDVNLFKYYQRTSSSTIQEYSFSADKVLDASFELNGETVSKVSRTQQIGGALIGGVIAGGVGAIIGGLSSDRRHDELIKKATLKINTADVEKPVLYVEFLPSLIPGSPQEKGFPKNGEVVQAVLKKLEQWEGIFKIAMNKNTTAS</sequence>
<feature type="transmembrane region" description="Helical" evidence="1">
    <location>
        <begin position="116"/>
        <end position="136"/>
    </location>
</feature>
<dbReference type="AlphaFoldDB" id="A0A285NLU6"/>
<evidence type="ECO:0000313" key="2">
    <source>
        <dbReference type="EMBL" id="SNZ09927.1"/>
    </source>
</evidence>